<evidence type="ECO:0000259" key="14">
    <source>
        <dbReference type="Pfam" id="PF04452"/>
    </source>
</evidence>
<evidence type="ECO:0000256" key="7">
    <source>
        <dbReference type="ARBA" id="ARBA00022603"/>
    </source>
</evidence>
<feature type="domain" description="Ribosomal RNA small subunit methyltransferase E PUA-like" evidence="15">
    <location>
        <begin position="24"/>
        <end position="69"/>
    </location>
</feature>
<dbReference type="PANTHER" id="PTHR30027:SF3">
    <property type="entry name" value="16S RRNA (URACIL(1498)-N(3))-METHYLTRANSFERASE"/>
    <property type="match status" value="1"/>
</dbReference>
<evidence type="ECO:0000256" key="11">
    <source>
        <dbReference type="ARBA" id="ARBA00047944"/>
    </source>
</evidence>
<evidence type="ECO:0000256" key="1">
    <source>
        <dbReference type="ARBA" id="ARBA00004496"/>
    </source>
</evidence>
<keyword evidence="7 12" id="KW-0489">Methyltransferase</keyword>
<evidence type="ECO:0000256" key="5">
    <source>
        <dbReference type="ARBA" id="ARBA00022490"/>
    </source>
</evidence>
<keyword evidence="6 12" id="KW-0698">rRNA processing</keyword>
<dbReference type="InterPro" id="IPR015947">
    <property type="entry name" value="PUA-like_sf"/>
</dbReference>
<dbReference type="Gene3D" id="2.40.240.20">
    <property type="entry name" value="Hypothetical PUA domain-like, domain 1"/>
    <property type="match status" value="1"/>
</dbReference>
<evidence type="ECO:0000256" key="2">
    <source>
        <dbReference type="ARBA" id="ARBA00005528"/>
    </source>
</evidence>
<dbReference type="Proteomes" id="UP000820669">
    <property type="component" value="Unassembled WGS sequence"/>
</dbReference>
<accession>A0ABX1S704</accession>
<dbReference type="GO" id="GO:0008168">
    <property type="term" value="F:methyltransferase activity"/>
    <property type="evidence" value="ECO:0007669"/>
    <property type="project" value="UniProtKB-KW"/>
</dbReference>
<dbReference type="NCBIfam" id="TIGR00046">
    <property type="entry name" value="RsmE family RNA methyltransferase"/>
    <property type="match status" value="1"/>
</dbReference>
<dbReference type="SUPFAM" id="SSF88697">
    <property type="entry name" value="PUA domain-like"/>
    <property type="match status" value="1"/>
</dbReference>
<evidence type="ECO:0000259" key="15">
    <source>
        <dbReference type="Pfam" id="PF20260"/>
    </source>
</evidence>
<proteinExistence type="inferred from homology"/>
<evidence type="ECO:0000313" key="17">
    <source>
        <dbReference type="Proteomes" id="UP000820669"/>
    </source>
</evidence>
<evidence type="ECO:0000313" key="16">
    <source>
        <dbReference type="EMBL" id="NMH96677.1"/>
    </source>
</evidence>
<comment type="similarity">
    <text evidence="2 12">Belongs to the RNA methyltransferase RsmE family.</text>
</comment>
<dbReference type="CDD" id="cd18084">
    <property type="entry name" value="RsmE-like"/>
    <property type="match status" value="1"/>
</dbReference>
<dbReference type="PANTHER" id="PTHR30027">
    <property type="entry name" value="RIBOSOMAL RNA SMALL SUBUNIT METHYLTRANSFERASE E"/>
    <property type="match status" value="1"/>
</dbReference>
<keyword evidence="17" id="KW-1185">Reference proteome</keyword>
<comment type="caution">
    <text evidence="16">The sequence shown here is derived from an EMBL/GenBank/DDBJ whole genome shotgun (WGS) entry which is preliminary data.</text>
</comment>
<evidence type="ECO:0000256" key="8">
    <source>
        <dbReference type="ARBA" id="ARBA00022679"/>
    </source>
</evidence>
<dbReference type="Gene3D" id="3.40.1280.10">
    <property type="match status" value="1"/>
</dbReference>
<evidence type="ECO:0000256" key="4">
    <source>
        <dbReference type="ARBA" id="ARBA00013673"/>
    </source>
</evidence>
<reference evidence="16 17" key="1">
    <citation type="submission" date="2020-04" db="EMBL/GenBank/DDBJ databases">
        <authorList>
            <person name="Klaysubun C."/>
            <person name="Duangmal K."/>
            <person name="Lipun K."/>
        </authorList>
    </citation>
    <scope>NUCLEOTIDE SEQUENCE [LARGE SCALE GENOMIC DNA]</scope>
    <source>
        <strain evidence="16 17">K10HN5</strain>
    </source>
</reference>
<feature type="region of interest" description="Disordered" evidence="13">
    <location>
        <begin position="1"/>
        <end position="30"/>
    </location>
</feature>
<dbReference type="Pfam" id="PF04452">
    <property type="entry name" value="Methyltrans_RNA"/>
    <property type="match status" value="1"/>
</dbReference>
<evidence type="ECO:0000256" key="6">
    <source>
        <dbReference type="ARBA" id="ARBA00022552"/>
    </source>
</evidence>
<protein>
    <recommendedName>
        <fullName evidence="4 12">Ribosomal RNA small subunit methyltransferase E</fullName>
        <ecNumber evidence="3 12">2.1.1.193</ecNumber>
    </recommendedName>
</protein>
<dbReference type="RefSeq" id="WP_169380066.1">
    <property type="nucleotide sequence ID" value="NZ_JAAXLA010000006.1"/>
</dbReference>
<feature type="domain" description="Ribosomal RNA small subunit methyltransferase E methyltransferase" evidence="14">
    <location>
        <begin position="80"/>
        <end position="245"/>
    </location>
</feature>
<dbReference type="GO" id="GO:0032259">
    <property type="term" value="P:methylation"/>
    <property type="evidence" value="ECO:0007669"/>
    <property type="project" value="UniProtKB-KW"/>
</dbReference>
<comment type="function">
    <text evidence="10 12">Specifically methylates the N3 position of the uracil ring of uridine 1498 (m3U1498) in 16S rRNA. Acts on the fully assembled 30S ribosomal subunit.</text>
</comment>
<name>A0ABX1S704_9PSEU</name>
<dbReference type="InterPro" id="IPR029026">
    <property type="entry name" value="tRNA_m1G_MTases_N"/>
</dbReference>
<dbReference type="EC" id="2.1.1.193" evidence="3 12"/>
<sequence length="254" mass="25955">MSTAPLFLVDGTDGLPPAGGSTELTGPEGRHAATVKRLRVGEEIQLADGRGGLARAVVEAVGRDSLAVHVVERVTLDPPAPRVVLAQALVKGDRGELAVEMATEAGVDEVLPWRAARCVAKWEAGTRGDKALARWRSTVREAAKQARRPWVPQVGEPVTTGALAGRVGEAACALVLHEGATVGLRELAAAGELPGGGDLLLVVGPEGGITAAEIDELVAAGARPVRLGPEVLRASTAAAVALGALGVLTGRWSI</sequence>
<evidence type="ECO:0000256" key="3">
    <source>
        <dbReference type="ARBA" id="ARBA00012328"/>
    </source>
</evidence>
<evidence type="ECO:0000256" key="10">
    <source>
        <dbReference type="ARBA" id="ARBA00025699"/>
    </source>
</evidence>
<dbReference type="InterPro" id="IPR046886">
    <property type="entry name" value="RsmE_MTase_dom"/>
</dbReference>
<comment type="subcellular location">
    <subcellularLocation>
        <location evidence="1 12">Cytoplasm</location>
    </subcellularLocation>
</comment>
<dbReference type="InterPro" id="IPR029028">
    <property type="entry name" value="Alpha/beta_knot_MTases"/>
</dbReference>
<organism evidence="16 17">
    <name type="scientific">Pseudonocardia acidicola</name>
    <dbReference type="NCBI Taxonomy" id="2724939"/>
    <lineage>
        <taxon>Bacteria</taxon>
        <taxon>Bacillati</taxon>
        <taxon>Actinomycetota</taxon>
        <taxon>Actinomycetes</taxon>
        <taxon>Pseudonocardiales</taxon>
        <taxon>Pseudonocardiaceae</taxon>
        <taxon>Pseudonocardia</taxon>
    </lineage>
</organism>
<evidence type="ECO:0000256" key="9">
    <source>
        <dbReference type="ARBA" id="ARBA00022691"/>
    </source>
</evidence>
<comment type="catalytic activity">
    <reaction evidence="11 12">
        <text>uridine(1498) in 16S rRNA + S-adenosyl-L-methionine = N(3)-methyluridine(1498) in 16S rRNA + S-adenosyl-L-homocysteine + H(+)</text>
        <dbReference type="Rhea" id="RHEA:42920"/>
        <dbReference type="Rhea" id="RHEA-COMP:10283"/>
        <dbReference type="Rhea" id="RHEA-COMP:10284"/>
        <dbReference type="ChEBI" id="CHEBI:15378"/>
        <dbReference type="ChEBI" id="CHEBI:57856"/>
        <dbReference type="ChEBI" id="CHEBI:59789"/>
        <dbReference type="ChEBI" id="CHEBI:65315"/>
        <dbReference type="ChEBI" id="CHEBI:74502"/>
        <dbReference type="EC" id="2.1.1.193"/>
    </reaction>
</comment>
<gene>
    <name evidence="16" type="ORF">HF526_05010</name>
</gene>
<dbReference type="SUPFAM" id="SSF75217">
    <property type="entry name" value="alpha/beta knot"/>
    <property type="match status" value="1"/>
</dbReference>
<evidence type="ECO:0000256" key="12">
    <source>
        <dbReference type="PIRNR" id="PIRNR015601"/>
    </source>
</evidence>
<dbReference type="EMBL" id="JAAXLA010000006">
    <property type="protein sequence ID" value="NMH96677.1"/>
    <property type="molecule type" value="Genomic_DNA"/>
</dbReference>
<keyword evidence="8 12" id="KW-0808">Transferase</keyword>
<keyword evidence="9 12" id="KW-0949">S-adenosyl-L-methionine</keyword>
<dbReference type="NCBIfam" id="NF008693">
    <property type="entry name" value="PRK11713.2-3"/>
    <property type="match status" value="1"/>
</dbReference>
<dbReference type="InterPro" id="IPR046887">
    <property type="entry name" value="RsmE_PUA-like"/>
</dbReference>
<keyword evidence="5 12" id="KW-0963">Cytoplasm</keyword>
<dbReference type="InterPro" id="IPR006700">
    <property type="entry name" value="RsmE"/>
</dbReference>
<evidence type="ECO:0000256" key="13">
    <source>
        <dbReference type="SAM" id="MobiDB-lite"/>
    </source>
</evidence>
<dbReference type="PIRSF" id="PIRSF015601">
    <property type="entry name" value="MTase_slr0722"/>
    <property type="match status" value="1"/>
</dbReference>
<dbReference type="Pfam" id="PF20260">
    <property type="entry name" value="PUA_4"/>
    <property type="match status" value="1"/>
</dbReference>